<protein>
    <submittedName>
        <fullName evidence="2">Peptidoglycan-binding protein LysM</fullName>
    </submittedName>
</protein>
<gene>
    <name evidence="2" type="ORF">THF1A12_170059</name>
</gene>
<organism evidence="2 3">
    <name type="scientific">Vibrio jasicida</name>
    <dbReference type="NCBI Taxonomy" id="766224"/>
    <lineage>
        <taxon>Bacteria</taxon>
        <taxon>Pseudomonadati</taxon>
        <taxon>Pseudomonadota</taxon>
        <taxon>Gammaproteobacteria</taxon>
        <taxon>Vibrionales</taxon>
        <taxon>Vibrionaceae</taxon>
        <taxon>Vibrio</taxon>
    </lineage>
</organism>
<feature type="region of interest" description="Disordered" evidence="1">
    <location>
        <begin position="1"/>
        <end position="46"/>
    </location>
</feature>
<dbReference type="RefSeq" id="WP_409588633.1">
    <property type="nucleotide sequence ID" value="NZ_CAKMTZ010000069.1"/>
</dbReference>
<dbReference type="Proteomes" id="UP001295462">
    <property type="component" value="Unassembled WGS sequence"/>
</dbReference>
<comment type="caution">
    <text evidence="2">The sequence shown here is derived from an EMBL/GenBank/DDBJ whole genome shotgun (WGS) entry which is preliminary data.</text>
</comment>
<sequence>MKRPTSTRVRGAGYAPLIDPVTSSSSNRSRTNYSSTSKNATQASYGSVVSNSQSQAEAGFECRIKIHAPKDDLNTLQSGVFSLAKTQNEPLIKRWSKLEQNQPSLCTVLSAECFEAEDKTLLHELFQDIGLNQKFKITPKPVGSEYINAEFLPFIPAVETKGLLGWAAQGYYYYFHDGKLMYEMAILGNDKFSWQVTASTANGMTDELISPKTFNMILAPVTIEGKKAAAQHIFYRREKLTNDALAEINQTWLDQHATLIDIAALKAVGKQPLLPRTKAATESDIKPVHIKNHKVRTKDDGKQEWWTDIAPLYGLSAKALLKLNPTFESDPISLKVGDVLTVNITQPAQATGNSDQSCPQNDFIVGHAYPLGDIWGKYSKRDVWGEYCGANQPSTVINIFNHSNLSQNTPVLNVQKVENRLLRVAVSFIEDDIQLTHITSVSKA</sequence>
<evidence type="ECO:0000256" key="1">
    <source>
        <dbReference type="SAM" id="MobiDB-lite"/>
    </source>
</evidence>
<name>A0AAU9QJU6_9VIBR</name>
<dbReference type="AlphaFoldDB" id="A0AAU9QJU6"/>
<evidence type="ECO:0000313" key="2">
    <source>
        <dbReference type="EMBL" id="CAH1581538.1"/>
    </source>
</evidence>
<dbReference type="CDD" id="cd20709">
    <property type="entry name" value="MIX_V"/>
    <property type="match status" value="1"/>
</dbReference>
<reference evidence="2" key="1">
    <citation type="submission" date="2022-01" db="EMBL/GenBank/DDBJ databases">
        <authorList>
            <person name="Lagorce A."/>
        </authorList>
    </citation>
    <scope>NUCLEOTIDE SEQUENCE</scope>
    <source>
        <strain evidence="2">Th15_F1_A12</strain>
    </source>
</reference>
<proteinExistence type="predicted"/>
<evidence type="ECO:0000313" key="3">
    <source>
        <dbReference type="Proteomes" id="UP001295462"/>
    </source>
</evidence>
<dbReference type="EMBL" id="CAKMUD010000069">
    <property type="protein sequence ID" value="CAH1581538.1"/>
    <property type="molecule type" value="Genomic_DNA"/>
</dbReference>
<feature type="compositionally biased region" description="Low complexity" evidence="1">
    <location>
        <begin position="22"/>
        <end position="37"/>
    </location>
</feature>
<accession>A0AAU9QJU6</accession>